<sequence length="280" mass="30644">MARIAADRIAVSTWSLHRLLGTVYPHDLSTSAIGPETPTYGEGDESLLGLPSVLANHGYHRLEIVSFHLRSRDPVYLGELRDQLRIANVRLQTLLIDAGDISHPEHGARDTAWIASWIEVANEMGAENARIIAGKQKPTRDALDRSVKALNTLADGNAGSPVRLVTENWFDLLSEPAHVHYLLDKLEGRIGLLGDFGNWGGATKYADLKSIFSRAELCHAKASFIDGDLDEADYGACVSLAEEAGYKGPYTLIFDSEIPGEWHGLATERDFITSRDVQAA</sequence>
<reference evidence="2 3" key="1">
    <citation type="submission" date="2021-01" db="EMBL/GenBank/DDBJ databases">
        <title>Genome seq and assembly of Devosia sp. G19.</title>
        <authorList>
            <person name="Chhetri G."/>
        </authorList>
    </citation>
    <scope>NUCLEOTIDE SEQUENCE [LARGE SCALE GENOMIC DNA]</scope>
    <source>
        <strain evidence="2 3">G19</strain>
    </source>
</reference>
<gene>
    <name evidence="2" type="ORF">JI749_17230</name>
</gene>
<organism evidence="2 3">
    <name type="scientific">Devosia oryziradicis</name>
    <dbReference type="NCBI Taxonomy" id="2801335"/>
    <lineage>
        <taxon>Bacteria</taxon>
        <taxon>Pseudomonadati</taxon>
        <taxon>Pseudomonadota</taxon>
        <taxon>Alphaproteobacteria</taxon>
        <taxon>Hyphomicrobiales</taxon>
        <taxon>Devosiaceae</taxon>
        <taxon>Devosia</taxon>
    </lineage>
</organism>
<accession>A0ABX7BVS8</accession>
<evidence type="ECO:0000313" key="2">
    <source>
        <dbReference type="EMBL" id="QQR36046.1"/>
    </source>
</evidence>
<dbReference type="Gene3D" id="3.20.20.150">
    <property type="entry name" value="Divalent-metal-dependent TIM barrel enzymes"/>
    <property type="match status" value="1"/>
</dbReference>
<dbReference type="RefSeq" id="WP_201656845.1">
    <property type="nucleotide sequence ID" value="NZ_CP068047.1"/>
</dbReference>
<dbReference type="EMBL" id="CP068047">
    <property type="protein sequence ID" value="QQR36046.1"/>
    <property type="molecule type" value="Genomic_DNA"/>
</dbReference>
<evidence type="ECO:0000313" key="3">
    <source>
        <dbReference type="Proteomes" id="UP000595460"/>
    </source>
</evidence>
<dbReference type="InterPro" id="IPR036237">
    <property type="entry name" value="Xyl_isomerase-like_sf"/>
</dbReference>
<keyword evidence="3" id="KW-1185">Reference proteome</keyword>
<proteinExistence type="predicted"/>
<dbReference type="PANTHER" id="PTHR12110">
    <property type="entry name" value="HYDROXYPYRUVATE ISOMERASE"/>
    <property type="match status" value="1"/>
</dbReference>
<name>A0ABX7BVS8_9HYPH</name>
<evidence type="ECO:0000259" key="1">
    <source>
        <dbReference type="Pfam" id="PF01261"/>
    </source>
</evidence>
<dbReference type="Pfam" id="PF01261">
    <property type="entry name" value="AP_endonuc_2"/>
    <property type="match status" value="1"/>
</dbReference>
<dbReference type="SUPFAM" id="SSF51658">
    <property type="entry name" value="Xylose isomerase-like"/>
    <property type="match status" value="1"/>
</dbReference>
<dbReference type="Proteomes" id="UP000595460">
    <property type="component" value="Chromosome"/>
</dbReference>
<dbReference type="GO" id="GO:0016853">
    <property type="term" value="F:isomerase activity"/>
    <property type="evidence" value="ECO:0007669"/>
    <property type="project" value="UniProtKB-KW"/>
</dbReference>
<dbReference type="InterPro" id="IPR050312">
    <property type="entry name" value="IolE/XylAMocC-like"/>
</dbReference>
<feature type="domain" description="Xylose isomerase-like TIM barrel" evidence="1">
    <location>
        <begin position="54"/>
        <end position="252"/>
    </location>
</feature>
<keyword evidence="2" id="KW-0413">Isomerase</keyword>
<protein>
    <submittedName>
        <fullName evidence="2">Sugar phosphate isomerase/epimerase</fullName>
    </submittedName>
</protein>
<dbReference type="InterPro" id="IPR013022">
    <property type="entry name" value="Xyl_isomerase-like_TIM-brl"/>
</dbReference>